<keyword evidence="5 8" id="KW-0521">NADP</keyword>
<keyword evidence="4 8" id="KW-0554">One-carbon metabolism</keyword>
<dbReference type="GO" id="GO:0046654">
    <property type="term" value="P:tetrahydrofolate biosynthetic process"/>
    <property type="evidence" value="ECO:0007669"/>
    <property type="project" value="InterPro"/>
</dbReference>
<dbReference type="FunFam" id="3.40.430.10:FF:000001">
    <property type="entry name" value="Dihydrofolate reductase"/>
    <property type="match status" value="1"/>
</dbReference>
<dbReference type="GO" id="GO:0070401">
    <property type="term" value="F:NADP+ binding"/>
    <property type="evidence" value="ECO:0007669"/>
    <property type="project" value="UniProtKB-ARBA"/>
</dbReference>
<evidence type="ECO:0000256" key="2">
    <source>
        <dbReference type="ARBA" id="ARBA00009539"/>
    </source>
</evidence>
<dbReference type="InterPro" id="IPR024072">
    <property type="entry name" value="DHFR-like_dom_sf"/>
</dbReference>
<dbReference type="GO" id="GO:0005829">
    <property type="term" value="C:cytosol"/>
    <property type="evidence" value="ECO:0007669"/>
    <property type="project" value="TreeGrafter"/>
</dbReference>
<dbReference type="GO" id="GO:0004146">
    <property type="term" value="F:dihydrofolate reductase activity"/>
    <property type="evidence" value="ECO:0007669"/>
    <property type="project" value="UniProtKB-EC"/>
</dbReference>
<dbReference type="InterPro" id="IPR001796">
    <property type="entry name" value="DHFR_dom"/>
</dbReference>
<sequence>MEINLIVATGKNRAIGLNGQMPWHLPADLKYFKKTTMGYPVIMGRKTFESIGRPLPGRLNIVVSRNKAYEASGCQTVTDLPAAFALAEQENPKACFMIGGGQLYHEILPHAHRVYITEIQESFDADTYFPELTEEWKEISRERHQADEKNPYDYDFVVFEK</sequence>
<keyword evidence="6 8" id="KW-0560">Oxidoreductase</keyword>
<evidence type="ECO:0000256" key="5">
    <source>
        <dbReference type="ARBA" id="ARBA00022857"/>
    </source>
</evidence>
<evidence type="ECO:0000256" key="6">
    <source>
        <dbReference type="ARBA" id="ARBA00023002"/>
    </source>
</evidence>
<dbReference type="PROSITE" id="PS51330">
    <property type="entry name" value="DHFR_2"/>
    <property type="match status" value="1"/>
</dbReference>
<evidence type="ECO:0000256" key="7">
    <source>
        <dbReference type="ARBA" id="ARBA00025067"/>
    </source>
</evidence>
<evidence type="ECO:0000259" key="10">
    <source>
        <dbReference type="PROSITE" id="PS51330"/>
    </source>
</evidence>
<dbReference type="EMBL" id="BQKE01000001">
    <property type="protein sequence ID" value="GJM61953.1"/>
    <property type="molecule type" value="Genomic_DNA"/>
</dbReference>
<gene>
    <name evidence="11" type="primary">folA_2</name>
    <name evidence="11" type="ORF">PEDI_25050</name>
</gene>
<protein>
    <recommendedName>
        <fullName evidence="3 8">Dihydrofolate reductase</fullName>
        <ecNumber evidence="3 8">1.5.1.3</ecNumber>
    </recommendedName>
</protein>
<dbReference type="PRINTS" id="PR00070">
    <property type="entry name" value="DHFR"/>
</dbReference>
<feature type="domain" description="DHFR" evidence="10">
    <location>
        <begin position="2"/>
        <end position="161"/>
    </location>
</feature>
<dbReference type="Proteomes" id="UP001310022">
    <property type="component" value="Unassembled WGS sequence"/>
</dbReference>
<dbReference type="InterPro" id="IPR012259">
    <property type="entry name" value="DHFR"/>
</dbReference>
<evidence type="ECO:0000313" key="11">
    <source>
        <dbReference type="EMBL" id="GJM61953.1"/>
    </source>
</evidence>
<reference evidence="11 12" key="1">
    <citation type="submission" date="2021-12" db="EMBL/GenBank/DDBJ databases">
        <title>Genome sequencing of bacteria with rrn-lacking chromosome and rrn-plasmid.</title>
        <authorList>
            <person name="Anda M."/>
            <person name="Iwasaki W."/>
        </authorList>
    </citation>
    <scope>NUCLEOTIDE SEQUENCE [LARGE SCALE GENOMIC DNA]</scope>
    <source>
        <strain evidence="11 12">NBRC 15940</strain>
    </source>
</reference>
<dbReference type="AlphaFoldDB" id="A0AAN4VZS6"/>
<dbReference type="GO" id="GO:0046452">
    <property type="term" value="P:dihydrofolate metabolic process"/>
    <property type="evidence" value="ECO:0007669"/>
    <property type="project" value="TreeGrafter"/>
</dbReference>
<dbReference type="GO" id="GO:0046655">
    <property type="term" value="P:folic acid metabolic process"/>
    <property type="evidence" value="ECO:0007669"/>
    <property type="project" value="TreeGrafter"/>
</dbReference>
<dbReference type="PROSITE" id="PS00075">
    <property type="entry name" value="DHFR_1"/>
    <property type="match status" value="1"/>
</dbReference>
<dbReference type="GO" id="GO:0006730">
    <property type="term" value="P:one-carbon metabolic process"/>
    <property type="evidence" value="ECO:0007669"/>
    <property type="project" value="UniProtKB-KW"/>
</dbReference>
<dbReference type="Gene3D" id="3.40.430.10">
    <property type="entry name" value="Dihydrofolate Reductase, subunit A"/>
    <property type="match status" value="1"/>
</dbReference>
<dbReference type="PIRSF" id="PIRSF000194">
    <property type="entry name" value="DHFR"/>
    <property type="match status" value="1"/>
</dbReference>
<comment type="function">
    <text evidence="7 8">Key enzyme in folate metabolism. Catalyzes an essential reaction for de novo glycine and purine synthesis, and for DNA precursor synthesis.</text>
</comment>
<dbReference type="CDD" id="cd00209">
    <property type="entry name" value="DHFR"/>
    <property type="match status" value="1"/>
</dbReference>
<evidence type="ECO:0000256" key="9">
    <source>
        <dbReference type="RuleBase" id="RU004474"/>
    </source>
</evidence>
<dbReference type="EC" id="1.5.1.3" evidence="3 8"/>
<dbReference type="SUPFAM" id="SSF53597">
    <property type="entry name" value="Dihydrofolate reductase-like"/>
    <property type="match status" value="1"/>
</dbReference>
<evidence type="ECO:0000256" key="3">
    <source>
        <dbReference type="ARBA" id="ARBA00012856"/>
    </source>
</evidence>
<evidence type="ECO:0000256" key="8">
    <source>
        <dbReference type="PIRNR" id="PIRNR000194"/>
    </source>
</evidence>
<evidence type="ECO:0000256" key="4">
    <source>
        <dbReference type="ARBA" id="ARBA00022563"/>
    </source>
</evidence>
<dbReference type="Pfam" id="PF00186">
    <property type="entry name" value="DHFR_1"/>
    <property type="match status" value="1"/>
</dbReference>
<dbReference type="PANTHER" id="PTHR48069">
    <property type="entry name" value="DIHYDROFOLATE REDUCTASE"/>
    <property type="match status" value="1"/>
</dbReference>
<comment type="pathway">
    <text evidence="1 8">Cofactor biosynthesis; tetrahydrofolate biosynthesis; 5,6,7,8-tetrahydrofolate from 7,8-dihydrofolate: step 1/1.</text>
</comment>
<comment type="similarity">
    <text evidence="2 8 9">Belongs to the dihydrofolate reductase family.</text>
</comment>
<comment type="caution">
    <text evidence="11">The sequence shown here is derived from an EMBL/GenBank/DDBJ whole genome shotgun (WGS) entry which is preliminary data.</text>
</comment>
<evidence type="ECO:0000313" key="12">
    <source>
        <dbReference type="Proteomes" id="UP001310022"/>
    </source>
</evidence>
<comment type="catalytic activity">
    <reaction evidence="8">
        <text>(6S)-5,6,7,8-tetrahydrofolate + NADP(+) = 7,8-dihydrofolate + NADPH + H(+)</text>
        <dbReference type="Rhea" id="RHEA:15009"/>
        <dbReference type="ChEBI" id="CHEBI:15378"/>
        <dbReference type="ChEBI" id="CHEBI:57451"/>
        <dbReference type="ChEBI" id="CHEBI:57453"/>
        <dbReference type="ChEBI" id="CHEBI:57783"/>
        <dbReference type="ChEBI" id="CHEBI:58349"/>
        <dbReference type="EC" id="1.5.1.3"/>
    </reaction>
</comment>
<dbReference type="RefSeq" id="WP_338237374.1">
    <property type="nucleotide sequence ID" value="NZ_BQKE01000001.1"/>
</dbReference>
<keyword evidence="12" id="KW-1185">Reference proteome</keyword>
<dbReference type="InterPro" id="IPR017925">
    <property type="entry name" value="DHFR_CS"/>
</dbReference>
<accession>A0AAN4VZS6</accession>
<proteinExistence type="inferred from homology"/>
<name>A0AAN4VZS6_9BACT</name>
<evidence type="ECO:0000256" key="1">
    <source>
        <dbReference type="ARBA" id="ARBA00004903"/>
    </source>
</evidence>
<organism evidence="11 12">
    <name type="scientific">Persicobacter diffluens</name>
    <dbReference type="NCBI Taxonomy" id="981"/>
    <lineage>
        <taxon>Bacteria</taxon>
        <taxon>Pseudomonadati</taxon>
        <taxon>Bacteroidota</taxon>
        <taxon>Cytophagia</taxon>
        <taxon>Cytophagales</taxon>
        <taxon>Persicobacteraceae</taxon>
        <taxon>Persicobacter</taxon>
    </lineage>
</organism>
<dbReference type="PANTHER" id="PTHR48069:SF3">
    <property type="entry name" value="DIHYDROFOLATE REDUCTASE"/>
    <property type="match status" value="1"/>
</dbReference>